<dbReference type="InterPro" id="IPR002110">
    <property type="entry name" value="Ankyrin_rpt"/>
</dbReference>
<accession>A0A9W7T013</accession>
<dbReference type="EMBL" id="RIBY02000280">
    <property type="protein sequence ID" value="KAH9844616.1"/>
    <property type="molecule type" value="Genomic_DNA"/>
</dbReference>
<dbReference type="SMART" id="SM00248">
    <property type="entry name" value="ANK"/>
    <property type="match status" value="5"/>
</dbReference>
<keyword evidence="6" id="KW-1185">Reference proteome</keyword>
<feature type="repeat" description="ANK" evidence="1">
    <location>
        <begin position="1432"/>
        <end position="1465"/>
    </location>
</feature>
<keyword evidence="1" id="KW-0040">ANK repeat</keyword>
<organism evidence="5 6">
    <name type="scientific">Teratosphaeria destructans</name>
    <dbReference type="NCBI Taxonomy" id="418781"/>
    <lineage>
        <taxon>Eukaryota</taxon>
        <taxon>Fungi</taxon>
        <taxon>Dikarya</taxon>
        <taxon>Ascomycota</taxon>
        <taxon>Pezizomycotina</taxon>
        <taxon>Dothideomycetes</taxon>
        <taxon>Dothideomycetidae</taxon>
        <taxon>Mycosphaerellales</taxon>
        <taxon>Teratosphaeriaceae</taxon>
        <taxon>Teratosphaeria</taxon>
    </lineage>
</organism>
<dbReference type="Pfam" id="PF11817">
    <property type="entry name" value="Foie-gras_1"/>
    <property type="match status" value="1"/>
</dbReference>
<evidence type="ECO:0000256" key="1">
    <source>
        <dbReference type="PROSITE-ProRule" id="PRU00023"/>
    </source>
</evidence>
<evidence type="ECO:0000313" key="6">
    <source>
        <dbReference type="Proteomes" id="UP001138500"/>
    </source>
</evidence>
<dbReference type="OrthoDB" id="6278596at2759"/>
<dbReference type="PROSITE" id="PS50297">
    <property type="entry name" value="ANK_REP_REGION"/>
    <property type="match status" value="4"/>
</dbReference>
<proteinExistence type="predicted"/>
<evidence type="ECO:0000259" key="4">
    <source>
        <dbReference type="Pfam" id="PF11817"/>
    </source>
</evidence>
<evidence type="ECO:0000256" key="2">
    <source>
        <dbReference type="SAM" id="MobiDB-lite"/>
    </source>
</evidence>
<feature type="region of interest" description="Disordered" evidence="2">
    <location>
        <begin position="121"/>
        <end position="145"/>
    </location>
</feature>
<reference evidence="5 6" key="2">
    <citation type="journal article" date="2021" name="Curr. Genet.">
        <title>Genetic response to nitrogen starvation in the aggressive Eucalyptus foliar pathogen Teratosphaeria destructans.</title>
        <authorList>
            <person name="Havenga M."/>
            <person name="Wingfield B.D."/>
            <person name="Wingfield M.J."/>
            <person name="Dreyer L.L."/>
            <person name="Roets F."/>
            <person name="Aylward J."/>
        </authorList>
    </citation>
    <scope>NUCLEOTIDE SEQUENCE [LARGE SCALE GENOMIC DNA]</scope>
    <source>
        <strain evidence="5">CMW44962</strain>
    </source>
</reference>
<feature type="repeat" description="ANK" evidence="1">
    <location>
        <begin position="1499"/>
        <end position="1531"/>
    </location>
</feature>
<feature type="compositionally biased region" description="Polar residues" evidence="2">
    <location>
        <begin position="135"/>
        <end position="145"/>
    </location>
</feature>
<evidence type="ECO:0000313" key="5">
    <source>
        <dbReference type="EMBL" id="KAH9844616.1"/>
    </source>
</evidence>
<dbReference type="Pfam" id="PF13606">
    <property type="entry name" value="Ank_3"/>
    <property type="match status" value="1"/>
</dbReference>
<gene>
    <name evidence="5" type="ORF">Tdes44962_MAKER07255</name>
</gene>
<dbReference type="InterPro" id="IPR036770">
    <property type="entry name" value="Ankyrin_rpt-contain_sf"/>
</dbReference>
<dbReference type="Gene3D" id="1.25.40.20">
    <property type="entry name" value="Ankyrin repeat-containing domain"/>
    <property type="match status" value="2"/>
</dbReference>
<comment type="caution">
    <text evidence="5">The sequence shown here is derived from an EMBL/GenBank/DDBJ whole genome shotgun (WGS) entry which is preliminary data.</text>
</comment>
<dbReference type="SUPFAM" id="SSF48403">
    <property type="entry name" value="Ankyrin repeat"/>
    <property type="match status" value="1"/>
</dbReference>
<evidence type="ECO:0000259" key="3">
    <source>
        <dbReference type="Pfam" id="PF07919"/>
    </source>
</evidence>
<dbReference type="PANTHER" id="PTHR14374:SF0">
    <property type="entry name" value="TRAFFICKING PROTEIN PARTICLE COMPLEX SUBUNIT 11"/>
    <property type="match status" value="1"/>
</dbReference>
<feature type="repeat" description="ANK" evidence="1">
    <location>
        <begin position="1532"/>
        <end position="1564"/>
    </location>
</feature>
<dbReference type="Pfam" id="PF00023">
    <property type="entry name" value="Ank"/>
    <property type="match status" value="1"/>
</dbReference>
<dbReference type="Pfam" id="PF07919">
    <property type="entry name" value="Gryzun"/>
    <property type="match status" value="1"/>
</dbReference>
<dbReference type="InterPro" id="IPR012880">
    <property type="entry name" value="Gryzun"/>
</dbReference>
<feature type="domain" description="Gryzun putative trafficking through Golgi" evidence="3">
    <location>
        <begin position="751"/>
        <end position="1312"/>
    </location>
</feature>
<feature type="region of interest" description="Disordered" evidence="2">
    <location>
        <begin position="371"/>
        <end position="395"/>
    </location>
</feature>
<feature type="domain" description="Trafficking protein particle complex subunit 11" evidence="4">
    <location>
        <begin position="448"/>
        <end position="722"/>
    </location>
</feature>
<dbReference type="InterPro" id="IPR021773">
    <property type="entry name" value="TPC11"/>
</dbReference>
<protein>
    <submittedName>
        <fullName evidence="5">Gryzun, putative trafficking through Golgi</fullName>
    </submittedName>
</protein>
<reference evidence="5 6" key="1">
    <citation type="journal article" date="2018" name="IMA Fungus">
        <title>IMA Genome-F 10: Nine draft genome sequences of Claviceps purpurea s.lat., including C. arundinis, C. humidiphila, and C. cf. spartinae, pseudomolecules for the pitch canker pathogen Fusarium circinatum, draft genome of Davidsoniella eucalypti, Grosmannia galeiformis, Quambalaria eucalypti, and Teratosphaeria destructans.</title>
        <authorList>
            <person name="Wingfield B.D."/>
            <person name="Liu M."/>
            <person name="Nguyen H.D."/>
            <person name="Lane F.A."/>
            <person name="Morgan S.W."/>
            <person name="De Vos L."/>
            <person name="Wilken P.M."/>
            <person name="Duong T.A."/>
            <person name="Aylward J."/>
            <person name="Coetzee M.P."/>
            <person name="Dadej K."/>
            <person name="De Beer Z.W."/>
            <person name="Findlay W."/>
            <person name="Havenga M."/>
            <person name="Kolarik M."/>
            <person name="Menzies J.G."/>
            <person name="Naidoo K."/>
            <person name="Pochopski O."/>
            <person name="Shoukouhi P."/>
            <person name="Santana Q.C."/>
            <person name="Seifert K.A."/>
            <person name="Soal N."/>
            <person name="Steenkamp E.T."/>
            <person name="Tatham C.T."/>
            <person name="van der Nest M.A."/>
            <person name="Wingfield M.J."/>
        </authorList>
    </citation>
    <scope>NUCLEOTIDE SEQUENCE [LARGE SCALE GENOMIC DNA]</scope>
    <source>
        <strain evidence="5">CMW44962</strain>
    </source>
</reference>
<feature type="repeat" description="ANK" evidence="1">
    <location>
        <begin position="1466"/>
        <end position="1498"/>
    </location>
</feature>
<sequence>MADHFFGQKRPSEDYSQCFRVDSVLYERDAVGEALAVEIGVLDKGISFELGKAQRSVAYEQRAYFVEDVDDFAGGFAPIGILVGYGHYVGCSEPAFDMEAFPPQYVEHQLPLIVLSGLGERSDGSRSEPLLPRQESGTKISTSSAECDGDRAVQLLDILLKHDGRAQAWNATALPGPTTQLKYRMKAIGRTYMLPPRKAAPLPQSPSIEAFANPQANQHHRSTELHSPMSPLSPGSPIYPDGVFTPLWFAKHQQQVPALFLAFFKIAAGDDTSTNEQIQIDINAIRTALSRSGFKTRFAAVLMSDTSILHSPELEERLSAIRRATSLDPKSGLFFMPPMSSQAEMSTFVHSMFATLQPLVVEHYRDLTKHARRKKGRGGPAASVAPSIEGSPRSLSTPGWNVRYEIKQGVFAEFRQEMDVAERHYTAAVDELFGSEGVFEATASWSPRWDEARLLCDSIALRVVRCQLWSGMTTGAVVSWVNYQARMKDLIDRRGKGSQTYGWDAWESRWSEIMAQLIQRAALPDLQSSAKNDVDASTEAATTRLFAQSEKNLDTVERLPPFHLLHHPGYWYRMSFRSEKTRRGKALTIPEEDRSPPGQSPASAVVKRTKQYDTYLVPQAHEEFAHDHMSRLSELAIAANQQFYARDQIRSGERLTYDLAVEMVSARKYEQAQELLLPLWETCTWRDNDWAQLFGPLLALLHVCALQTGNAATVAVTAWELLRIAPPDHPVQRGEIAQYVSHKCADTSVAVKLENRQRLAPITMSFTFTEKETYVGEAVECQVTLTSLMSSETSFLPLSRVELAISNGRKLVIRNCDVDDKDDQSTTFVDLSAAQEDGDGNLAATADLRLRSGRIRVYSLFLTFKDAGIVRLRQASVFVESEIFGLEHTFTDEDLVRWRAVYKLHGGQLMQTPLHHLDTTSVTVLPKPPKLQIVLHGLKKEYYTNEEIHFEAELINEEIEAVKAHATIAIAAKQEDIATVWWTKASTDLPSELTIDSLLASGCQKASFAVQTSSTPSSFTVEIEVDYALEPEPDTCLTKSLSLEISTIVPFTTSFTFGPLLHIEHWPSYFKAKPSPSIGNAEGIPQRWRLGCTVSSAALNALVIRGMSIVADNVGGDAACEFDETDDQDTQSLPPAASTRRDFQFITRKLSLDDRRPTTADLSLQLAWSREADGNQFITRATVPHLSLPTSEPRVLCTVLEQTSSAADLVLQYHLENLSMHFLTFALTMEASDDYAFSGPKHRALSLAPLSRLRVEYELVLHDSVYTSSEEEGSWIWPQLQVIDSYYRKHLRVQAAGPRVVVDEKRGIGVLVEEIQKAPCMHVILKLKPCLSRMLPKAPKNGNRGIREIGRLQNEDHSQTWRPTSSQSSQFMEQLARDKVVESLLNADKRLATRKDDDDRLPLHWAASYNRLPIVELLTEQRNCEIDAQDGSGWTALMMASSLKDADALVDFLLAKGADTGVKTNNGQTALHFAASKSNLDTARKLIAHKASARVKDKRGQLPLHRAACVGNVPIIKLMLENNSPINATDIDGSSALHHAIAEGHGDAALVLLKAGADTDKQDARGCMAIDLAPDAKVRSYIIQAAEAEGIDLAVQKAS</sequence>
<name>A0A9W7T013_9PEZI</name>
<dbReference type="PANTHER" id="PTHR14374">
    <property type="entry name" value="FOIE GRAS"/>
    <property type="match status" value="1"/>
</dbReference>
<dbReference type="Proteomes" id="UP001138500">
    <property type="component" value="Unassembled WGS sequence"/>
</dbReference>
<dbReference type="Pfam" id="PF12796">
    <property type="entry name" value="Ank_2"/>
    <property type="match status" value="1"/>
</dbReference>
<dbReference type="PROSITE" id="PS50088">
    <property type="entry name" value="ANK_REPEAT"/>
    <property type="match status" value="4"/>
</dbReference>